<dbReference type="Proteomes" id="UP001149074">
    <property type="component" value="Unassembled WGS sequence"/>
</dbReference>
<reference evidence="1" key="1">
    <citation type="submission" date="2022-11" db="EMBL/GenBank/DDBJ databases">
        <authorList>
            <person name="Petersen C."/>
        </authorList>
    </citation>
    <scope>NUCLEOTIDE SEQUENCE</scope>
    <source>
        <strain evidence="1">IBT 30761</strain>
    </source>
</reference>
<sequence>MWPDQSDLCVENGLHAMTPHENEMSGEQCRGHDMTCLLAAMIRGNAPKPRARRLNRKVVQEATESAGIFPEKGLDGGWRDHDIDASIAF</sequence>
<organism evidence="1 2">
    <name type="scientific">Penicillium argentinense</name>
    <dbReference type="NCBI Taxonomy" id="1131581"/>
    <lineage>
        <taxon>Eukaryota</taxon>
        <taxon>Fungi</taxon>
        <taxon>Dikarya</taxon>
        <taxon>Ascomycota</taxon>
        <taxon>Pezizomycotina</taxon>
        <taxon>Eurotiomycetes</taxon>
        <taxon>Eurotiomycetidae</taxon>
        <taxon>Eurotiales</taxon>
        <taxon>Aspergillaceae</taxon>
        <taxon>Penicillium</taxon>
    </lineage>
</organism>
<evidence type="ECO:0000313" key="2">
    <source>
        <dbReference type="Proteomes" id="UP001149074"/>
    </source>
</evidence>
<dbReference type="AlphaFoldDB" id="A0A9W9KEJ8"/>
<keyword evidence="2" id="KW-1185">Reference proteome</keyword>
<proteinExistence type="predicted"/>
<dbReference type="GeneID" id="81354810"/>
<comment type="caution">
    <text evidence="1">The sequence shown here is derived from an EMBL/GenBank/DDBJ whole genome shotgun (WGS) entry which is preliminary data.</text>
</comment>
<dbReference type="EMBL" id="JAPQKI010000004">
    <property type="protein sequence ID" value="KAJ5102808.1"/>
    <property type="molecule type" value="Genomic_DNA"/>
</dbReference>
<gene>
    <name evidence="1" type="ORF">N7532_003337</name>
</gene>
<accession>A0A9W9KEJ8</accession>
<evidence type="ECO:0000313" key="1">
    <source>
        <dbReference type="EMBL" id="KAJ5102808.1"/>
    </source>
</evidence>
<name>A0A9W9KEJ8_9EURO</name>
<dbReference type="RefSeq" id="XP_056476188.1">
    <property type="nucleotide sequence ID" value="XM_056615831.1"/>
</dbReference>
<reference evidence="1" key="2">
    <citation type="journal article" date="2023" name="IMA Fungus">
        <title>Comparative genomic study of the Penicillium genus elucidates a diverse pangenome and 15 lateral gene transfer events.</title>
        <authorList>
            <person name="Petersen C."/>
            <person name="Sorensen T."/>
            <person name="Nielsen M.R."/>
            <person name="Sondergaard T.E."/>
            <person name="Sorensen J.L."/>
            <person name="Fitzpatrick D.A."/>
            <person name="Frisvad J.C."/>
            <person name="Nielsen K.L."/>
        </authorList>
    </citation>
    <scope>NUCLEOTIDE SEQUENCE</scope>
    <source>
        <strain evidence="1">IBT 30761</strain>
    </source>
</reference>
<protein>
    <submittedName>
        <fullName evidence="1">Uncharacterized protein</fullName>
    </submittedName>
</protein>